<gene>
    <name evidence="11" type="primary">rpl1</name>
    <name evidence="13" type="ORF">KSK55_02285</name>
</gene>
<comment type="function">
    <text evidence="11">Binds directly to 23S rRNA. Probably involved in E site tRNA release.</text>
</comment>
<evidence type="ECO:0000256" key="1">
    <source>
        <dbReference type="ARBA" id="ARBA00010531"/>
    </source>
</evidence>
<dbReference type="PROSITE" id="PS01199">
    <property type="entry name" value="RIBOSOMAL_L1"/>
    <property type="match status" value="1"/>
</dbReference>
<reference evidence="13 14" key="1">
    <citation type="submission" date="2021-06" db="EMBL/GenBank/DDBJ databases">
        <title>Complete genome sequence of the secondary alcohol utilizing methanogen Methanospirillum hungatei strain GP1.</title>
        <authorList>
            <person name="Day L.A."/>
            <person name="Costa K.C."/>
        </authorList>
    </citation>
    <scope>NUCLEOTIDE SEQUENCE [LARGE SCALE GENOMIC DNA]</scope>
    <source>
        <strain evidence="13 14">GP1</strain>
    </source>
</reference>
<name>A0A8F5ZHZ8_METHU</name>
<keyword evidence="6 11" id="KW-0810">Translation regulation</keyword>
<evidence type="ECO:0000256" key="11">
    <source>
        <dbReference type="HAMAP-Rule" id="MF_01318"/>
    </source>
</evidence>
<comment type="subunit">
    <text evidence="2 11">Part of the 50S ribosomal subunit.</text>
</comment>
<evidence type="ECO:0000256" key="6">
    <source>
        <dbReference type="ARBA" id="ARBA00022845"/>
    </source>
</evidence>
<evidence type="ECO:0000256" key="2">
    <source>
        <dbReference type="ARBA" id="ARBA00011838"/>
    </source>
</evidence>
<accession>A0A8F5ZHZ8</accession>
<dbReference type="CDD" id="cd00403">
    <property type="entry name" value="Ribosomal_L1"/>
    <property type="match status" value="1"/>
</dbReference>
<dbReference type="OrthoDB" id="10382at2157"/>
<dbReference type="InterPro" id="IPR002143">
    <property type="entry name" value="Ribosomal_uL1"/>
</dbReference>
<dbReference type="PIRSF" id="PIRSF002155">
    <property type="entry name" value="Ribosomal_L1"/>
    <property type="match status" value="1"/>
</dbReference>
<dbReference type="PANTHER" id="PTHR36427">
    <property type="entry name" value="54S RIBOSOMAL PROTEIN L1, MITOCHONDRIAL"/>
    <property type="match status" value="1"/>
</dbReference>
<dbReference type="AlphaFoldDB" id="A0A8F5ZHZ8"/>
<evidence type="ECO:0000256" key="12">
    <source>
        <dbReference type="RuleBase" id="RU000659"/>
    </source>
</evidence>
<evidence type="ECO:0000256" key="7">
    <source>
        <dbReference type="ARBA" id="ARBA00022884"/>
    </source>
</evidence>
<comment type="function">
    <text evidence="11">Protein L1 is also a translational repressor protein, it controls the translation of its operon by binding to its mRNA.</text>
</comment>
<organism evidence="13 14">
    <name type="scientific">Methanospirillum hungatei</name>
    <dbReference type="NCBI Taxonomy" id="2203"/>
    <lineage>
        <taxon>Archaea</taxon>
        <taxon>Methanobacteriati</taxon>
        <taxon>Methanobacteriota</taxon>
        <taxon>Stenosarchaea group</taxon>
        <taxon>Methanomicrobia</taxon>
        <taxon>Methanomicrobiales</taxon>
        <taxon>Methanospirillaceae</taxon>
        <taxon>Methanospirillum</taxon>
    </lineage>
</organism>
<dbReference type="GO" id="GO:0015934">
    <property type="term" value="C:large ribosomal subunit"/>
    <property type="evidence" value="ECO:0007669"/>
    <property type="project" value="InterPro"/>
</dbReference>
<dbReference type="InterPro" id="IPR023673">
    <property type="entry name" value="Ribosomal_uL1_CS"/>
</dbReference>
<dbReference type="NCBIfam" id="NF003244">
    <property type="entry name" value="PRK04203.1"/>
    <property type="match status" value="1"/>
</dbReference>
<keyword evidence="7 11" id="KW-0694">RNA-binding</keyword>
<evidence type="ECO:0000313" key="13">
    <source>
        <dbReference type="EMBL" id="QXO95263.1"/>
    </source>
</evidence>
<keyword evidence="8 11" id="KW-0689">Ribosomal protein</keyword>
<dbReference type="Pfam" id="PF00687">
    <property type="entry name" value="Ribosomal_L1"/>
    <property type="match status" value="1"/>
</dbReference>
<dbReference type="InterPro" id="IPR028364">
    <property type="entry name" value="Ribosomal_uL1/biogenesis"/>
</dbReference>
<keyword evidence="9 11" id="KW-0687">Ribonucleoprotein</keyword>
<evidence type="ECO:0000256" key="4">
    <source>
        <dbReference type="ARBA" id="ARBA00022555"/>
    </source>
</evidence>
<evidence type="ECO:0000256" key="8">
    <source>
        <dbReference type="ARBA" id="ARBA00022980"/>
    </source>
</evidence>
<evidence type="ECO:0000313" key="14">
    <source>
        <dbReference type="Proteomes" id="UP000694228"/>
    </source>
</evidence>
<comment type="function">
    <text evidence="10">Probably involved in E site tRNA release. Binds directly to 23S rRNA.</text>
</comment>
<protein>
    <recommendedName>
        <fullName evidence="11">Large ribosomal subunit protein uL1</fullName>
    </recommendedName>
</protein>
<dbReference type="GO" id="GO:0003735">
    <property type="term" value="F:structural constituent of ribosome"/>
    <property type="evidence" value="ECO:0007669"/>
    <property type="project" value="InterPro"/>
</dbReference>
<dbReference type="HAMAP" id="MF_01318_A">
    <property type="entry name" value="Ribosomal_uL1_A"/>
    <property type="match status" value="1"/>
</dbReference>
<comment type="similarity">
    <text evidence="1 11 12">Belongs to the universal ribosomal protein uL1 family.</text>
</comment>
<sequence>MVEKSVLIDALKKAKEQAPERKFTESVDMTINLKNIDMSQPKNRIDETILLPNGNGRVVKIAVLGSGDIVTQARESGVELIMGPEEIERLGGAPREARKVASEHQFFLAETQVMSLVGRWLGPRLGPRGRMPQPIPAGVDIRPIVERLRKSVKVRTKDKMSFSLKVGTTSMSEEEVAENIDAILKRILGKLEMGDFQVRSVYVKTTMGPSVKVEL</sequence>
<keyword evidence="3 11" id="KW-0678">Repressor</keyword>
<dbReference type="GO" id="GO:0006417">
    <property type="term" value="P:regulation of translation"/>
    <property type="evidence" value="ECO:0007669"/>
    <property type="project" value="UniProtKB-KW"/>
</dbReference>
<proteinExistence type="inferred from homology"/>
<evidence type="ECO:0000256" key="10">
    <source>
        <dbReference type="ARBA" id="ARBA00045545"/>
    </source>
</evidence>
<dbReference type="GO" id="GO:0006412">
    <property type="term" value="P:translation"/>
    <property type="evidence" value="ECO:0007669"/>
    <property type="project" value="UniProtKB-UniRule"/>
</dbReference>
<evidence type="ECO:0000256" key="3">
    <source>
        <dbReference type="ARBA" id="ARBA00022491"/>
    </source>
</evidence>
<dbReference type="EMBL" id="CP077107">
    <property type="protein sequence ID" value="QXO95263.1"/>
    <property type="molecule type" value="Genomic_DNA"/>
</dbReference>
<dbReference type="PANTHER" id="PTHR36427:SF3">
    <property type="entry name" value="LARGE RIBOSOMAL SUBUNIT PROTEIN UL1M"/>
    <property type="match status" value="1"/>
</dbReference>
<keyword evidence="4 11" id="KW-0820">tRNA-binding</keyword>
<dbReference type="GO" id="GO:0019843">
    <property type="term" value="F:rRNA binding"/>
    <property type="evidence" value="ECO:0007669"/>
    <property type="project" value="UniProtKB-UniRule"/>
</dbReference>
<dbReference type="GO" id="GO:0000049">
    <property type="term" value="F:tRNA binding"/>
    <property type="evidence" value="ECO:0007669"/>
    <property type="project" value="UniProtKB-KW"/>
</dbReference>
<dbReference type="FunFam" id="3.40.50.790:FF:000005">
    <property type="entry name" value="50S ribosomal protein L1"/>
    <property type="match status" value="1"/>
</dbReference>
<evidence type="ECO:0000256" key="5">
    <source>
        <dbReference type="ARBA" id="ARBA00022730"/>
    </source>
</evidence>
<keyword evidence="5 11" id="KW-0699">rRNA-binding</keyword>
<dbReference type="InterPro" id="IPR023669">
    <property type="entry name" value="Ribosomal_uL1_arc"/>
</dbReference>
<evidence type="ECO:0000256" key="9">
    <source>
        <dbReference type="ARBA" id="ARBA00023274"/>
    </source>
</evidence>
<dbReference type="Proteomes" id="UP000694228">
    <property type="component" value="Chromosome"/>
</dbReference>